<protein>
    <submittedName>
        <fullName evidence="1">Uncharacterized protein</fullName>
    </submittedName>
</protein>
<dbReference type="EMBL" id="PVWO01000193">
    <property type="protein sequence ID" value="PSB55342.1"/>
    <property type="molecule type" value="Genomic_DNA"/>
</dbReference>
<gene>
    <name evidence="1" type="ORF">C7B77_15345</name>
</gene>
<accession>A0A2T1GD64</accession>
<keyword evidence="2" id="KW-1185">Reference proteome</keyword>
<dbReference type="AlphaFoldDB" id="A0A2T1GD64"/>
<sequence>MLLIEVSPYRILSDEIKYPNREKDRFIFEHLKYLCSKLTSLPTLTIQVDSQGAWIKRGHYYLTIAKMLQMPNVKAIVDSSSSNENIECFLETSTANVLDWETERLTERDVLHGYVQYLLFFQRILSEEEKQEFEEKIVNFFGSLRFPVGMNIPDVRINNLAYPYSGICAEFEAYVPILDESWYGQSRSVLIDFHLQNVPIVSFQGMKWEFPL</sequence>
<organism evidence="1 2">
    <name type="scientific">Chamaesiphon polymorphus CCALA 037</name>
    <dbReference type="NCBI Taxonomy" id="2107692"/>
    <lineage>
        <taxon>Bacteria</taxon>
        <taxon>Bacillati</taxon>
        <taxon>Cyanobacteriota</taxon>
        <taxon>Cyanophyceae</taxon>
        <taxon>Gomontiellales</taxon>
        <taxon>Chamaesiphonaceae</taxon>
        <taxon>Chamaesiphon</taxon>
    </lineage>
</organism>
<dbReference type="Proteomes" id="UP000238937">
    <property type="component" value="Unassembled WGS sequence"/>
</dbReference>
<dbReference type="RefSeq" id="WP_106306429.1">
    <property type="nucleotide sequence ID" value="NZ_PVWO01000193.1"/>
</dbReference>
<comment type="caution">
    <text evidence="1">The sequence shown here is derived from an EMBL/GenBank/DDBJ whole genome shotgun (WGS) entry which is preliminary data.</text>
</comment>
<evidence type="ECO:0000313" key="1">
    <source>
        <dbReference type="EMBL" id="PSB55342.1"/>
    </source>
</evidence>
<dbReference type="OrthoDB" id="9835460at2"/>
<reference evidence="1 2" key="1">
    <citation type="submission" date="2018-03" db="EMBL/GenBank/DDBJ databases">
        <title>The ancient ancestry and fast evolution of plastids.</title>
        <authorList>
            <person name="Moore K.R."/>
            <person name="Magnabosco C."/>
            <person name="Momper L."/>
            <person name="Gold D.A."/>
            <person name="Bosak T."/>
            <person name="Fournier G.P."/>
        </authorList>
    </citation>
    <scope>NUCLEOTIDE SEQUENCE [LARGE SCALE GENOMIC DNA]</scope>
    <source>
        <strain evidence="1 2">CCALA 037</strain>
    </source>
</reference>
<name>A0A2T1GD64_9CYAN</name>
<evidence type="ECO:0000313" key="2">
    <source>
        <dbReference type="Proteomes" id="UP000238937"/>
    </source>
</evidence>
<proteinExistence type="predicted"/>